<proteinExistence type="predicted"/>
<geneLocation type="plasmid" evidence="1 2">
    <name>p2</name>
</geneLocation>
<evidence type="ECO:0000313" key="2">
    <source>
        <dbReference type="Proteomes" id="UP000596351"/>
    </source>
</evidence>
<accession>A0ABX7F2B7</accession>
<dbReference type="Pfam" id="PF08843">
    <property type="entry name" value="AbiEii"/>
    <property type="match status" value="1"/>
</dbReference>
<evidence type="ECO:0000313" key="1">
    <source>
        <dbReference type="EMBL" id="QRF54598.1"/>
    </source>
</evidence>
<reference evidence="1 2" key="1">
    <citation type="submission" date="2018-09" db="EMBL/GenBank/DDBJ databases">
        <title>Rhizobium sp. MAE2-X.</title>
        <authorList>
            <person name="Lee Y."/>
            <person name="Jeon C.O."/>
        </authorList>
    </citation>
    <scope>NUCLEOTIDE SEQUENCE [LARGE SCALE GENOMIC DNA]</scope>
    <source>
        <strain evidence="1 2">MAE2-X</strain>
        <plasmid evidence="1 2">p2</plasmid>
    </source>
</reference>
<dbReference type="InterPro" id="IPR014942">
    <property type="entry name" value="AbiEii"/>
</dbReference>
<organism evidence="1 2">
    <name type="scientific">Rhizobium rosettiformans</name>
    <dbReference type="NCBI Taxonomy" id="1368430"/>
    <lineage>
        <taxon>Bacteria</taxon>
        <taxon>Pseudomonadati</taxon>
        <taxon>Pseudomonadota</taxon>
        <taxon>Alphaproteobacteria</taxon>
        <taxon>Hyphomicrobiales</taxon>
        <taxon>Rhizobiaceae</taxon>
        <taxon>Rhizobium/Agrobacterium group</taxon>
        <taxon>Rhizobium</taxon>
    </lineage>
</organism>
<dbReference type="EMBL" id="CP032407">
    <property type="protein sequence ID" value="QRF54598.1"/>
    <property type="molecule type" value="Genomic_DNA"/>
</dbReference>
<keyword evidence="2" id="KW-1185">Reference proteome</keyword>
<protein>
    <recommendedName>
        <fullName evidence="3">Nucleotidyl transferase AbiEii/AbiGii toxin family protein</fullName>
    </recommendedName>
</protein>
<name>A0ABX7F2B7_9HYPH</name>
<evidence type="ECO:0008006" key="3">
    <source>
        <dbReference type="Google" id="ProtNLM"/>
    </source>
</evidence>
<keyword evidence="1" id="KW-0614">Plasmid</keyword>
<dbReference type="Proteomes" id="UP000596351">
    <property type="component" value="Plasmid p2"/>
</dbReference>
<gene>
    <name evidence="1" type="ORF">D4A92_24015</name>
</gene>
<sequence>MAYLKPEHEIIGELLAGMDAPFLAECQCYFGGGTAIVLKNNEYRRSLDVDFLCADMEGYRKLRVAFFDHGVAAVLPDGAKELRQVRTDQYGIRTFVEYQGQAIKFEIVRESRIPLSGNLDPDLGVPTLAIESMFAEKLLANADRCQDSSVAYRDAIDLGFLVLQKGEIPHVAVQTAEAAYGSLVSRSAAWVLNKLQDPDPIRYAVETLDMRLEEAKAGLAALRDAARHTWPDADIRANPEHGGGFDF</sequence>